<feature type="compositionally biased region" description="Basic and acidic residues" evidence="1">
    <location>
        <begin position="550"/>
        <end position="561"/>
    </location>
</feature>
<dbReference type="PANTHER" id="PTHR36474">
    <property type="entry name" value="PROTEIN LIAT1"/>
    <property type="match status" value="1"/>
</dbReference>
<dbReference type="EMBL" id="GL192573">
    <property type="protein sequence ID" value="EFB17955.1"/>
    <property type="molecule type" value="Genomic_DNA"/>
</dbReference>
<feature type="region of interest" description="Disordered" evidence="1">
    <location>
        <begin position="550"/>
        <end position="609"/>
    </location>
</feature>
<name>D2H8D4_AILME</name>
<sequence length="717" mass="78639">MAQGPNHIPVREMQSPHVRVQFGTGGKQLPRRKSEFSSPLGVVGGTQQKLLHEAEKPLEGSRCTPSHLLSTVPIFRYADGGSPPGPRGSSGTATTPSGLLTAPPGHRLSGGSSQAAPDGADKTSSTGPETLCVPAEGCHHGHHWTTSTAITLTIIAIVRISSLATPAGTRSDKTDLGFIRTDVRMRSSWAVYTCSQAWRNSNSGDRARRRNSVLWPREELPSAVPTRFLQNIPCSAGRHQEEATGTNCEGLHIRVPSSTPTAPGLPGFQTTDQNEHGKEALHAALRTFHSNVWGVFKTSPDGSERESGTELFNESVHKICEKEPERDKLRDSYVKEMSESCACLEDFKSLLLTAREKAPFRSITLLGPGNGSRHLPLVPRARGSRPPHVTCRPEGEDDEEEREGGTAGSQGAKLPPIAGSASELNKRKVKKKKKNKKTKGSGKGDDKHQSRGPESRQPSSASHDILSPSKDHGPRQEHKEDKGEHKPIAPYSATESLPHFAEMEENLSNQVNESLRWDGILADPEAEKERIRIYKLNRRKRYRILALKGFHSDPGGEERPGRHGQQAARPESRAAGPRLRRKPDAQAAARRPRGRSARPGIPPHAVSATPGFALQENNNKRKSELLKEADVWCVDERHDKLHIMLKLKRTPARLALEVSSDFKREIITPAFLGTKVPAVAPGYPSGYQLCFRDTRKPSTEAQNTSKIRVYKTLEHMV</sequence>
<feature type="region of interest" description="Disordered" evidence="1">
    <location>
        <begin position="75"/>
        <end position="128"/>
    </location>
</feature>
<evidence type="ECO:0000256" key="1">
    <source>
        <dbReference type="SAM" id="MobiDB-lite"/>
    </source>
</evidence>
<gene>
    <name evidence="2" type="ORF">PANDA_006490</name>
</gene>
<dbReference type="PANTHER" id="PTHR36474:SF1">
    <property type="entry name" value="PROTEIN LIAT1"/>
    <property type="match status" value="1"/>
</dbReference>
<evidence type="ECO:0000313" key="2">
    <source>
        <dbReference type="EMBL" id="EFB17955.1"/>
    </source>
</evidence>
<reference evidence="2" key="1">
    <citation type="journal article" date="2010" name="Nature">
        <title>The sequence and de novo assembly of the giant panda genome.</title>
        <authorList>
            <person name="Li R."/>
            <person name="Fan W."/>
            <person name="Tian G."/>
            <person name="Zhu H."/>
            <person name="He L."/>
            <person name="Cai J."/>
            <person name="Huang Q."/>
            <person name="Cai Q."/>
            <person name="Li B."/>
            <person name="Bai Y."/>
            <person name="Zhang Z."/>
            <person name="Zhang Y."/>
            <person name="Wang W."/>
            <person name="Li J."/>
            <person name="Wei F."/>
            <person name="Li H."/>
            <person name="Jian M."/>
            <person name="Li J."/>
            <person name="Zhang Z."/>
            <person name="Nielsen R."/>
            <person name="Li D."/>
            <person name="Gu W."/>
            <person name="Yang Z."/>
            <person name="Xuan Z."/>
            <person name="Ryder O.A."/>
            <person name="Leung F.C."/>
            <person name="Zhou Y."/>
            <person name="Cao J."/>
            <person name="Sun X."/>
            <person name="Fu Y."/>
            <person name="Fang X."/>
            <person name="Guo X."/>
            <person name="Wang B."/>
            <person name="Hou R."/>
            <person name="Shen F."/>
            <person name="Mu B."/>
            <person name="Ni P."/>
            <person name="Lin R."/>
            <person name="Qian W."/>
            <person name="Wang G."/>
            <person name="Yu C."/>
            <person name="Nie W."/>
            <person name="Wang J."/>
            <person name="Wu Z."/>
            <person name="Liang H."/>
            <person name="Min J."/>
            <person name="Wu Q."/>
            <person name="Cheng S."/>
            <person name="Ruan J."/>
            <person name="Wang M."/>
            <person name="Shi Z."/>
            <person name="Wen M."/>
            <person name="Liu B."/>
            <person name="Ren X."/>
            <person name="Zheng H."/>
            <person name="Dong D."/>
            <person name="Cook K."/>
            <person name="Shan G."/>
            <person name="Zhang H."/>
            <person name="Kosiol C."/>
            <person name="Xie X."/>
            <person name="Lu Z."/>
            <person name="Zheng H."/>
            <person name="Li Y."/>
            <person name="Steiner C.C."/>
            <person name="Lam T.T."/>
            <person name="Lin S."/>
            <person name="Zhang Q."/>
            <person name="Li G."/>
            <person name="Tian J."/>
            <person name="Gong T."/>
            <person name="Liu H."/>
            <person name="Zhang D."/>
            <person name="Fang L."/>
            <person name="Ye C."/>
            <person name="Zhang J."/>
            <person name="Hu W."/>
            <person name="Xu A."/>
            <person name="Ren Y."/>
            <person name="Zhang G."/>
            <person name="Bruford M.W."/>
            <person name="Li Q."/>
            <person name="Ma L."/>
            <person name="Guo Y."/>
            <person name="An N."/>
            <person name="Hu Y."/>
            <person name="Zheng Y."/>
            <person name="Shi Y."/>
            <person name="Li Z."/>
            <person name="Liu Q."/>
            <person name="Chen Y."/>
            <person name="Zhao J."/>
            <person name="Qu N."/>
            <person name="Zhao S."/>
            <person name="Tian F."/>
            <person name="Wang X."/>
            <person name="Wang H."/>
            <person name="Xu L."/>
            <person name="Liu X."/>
            <person name="Vinar T."/>
            <person name="Wang Y."/>
            <person name="Lam T.W."/>
            <person name="Yiu S.M."/>
            <person name="Liu S."/>
            <person name="Zhang H."/>
            <person name="Li D."/>
            <person name="Huang Y."/>
            <person name="Wang X."/>
            <person name="Yang G."/>
            <person name="Jiang Z."/>
            <person name="Wang J."/>
            <person name="Qin N."/>
            <person name="Li L."/>
            <person name="Li J."/>
            <person name="Bolund L."/>
            <person name="Kristiansen K."/>
            <person name="Wong G.K."/>
            <person name="Olson M."/>
            <person name="Zhang X."/>
            <person name="Li S."/>
            <person name="Yang H."/>
            <person name="Wang J."/>
            <person name="Wang J."/>
        </authorList>
    </citation>
    <scope>NUCLEOTIDE SEQUENCE [LARGE SCALE GENOMIC DNA]</scope>
</reference>
<feature type="compositionally biased region" description="Basic residues" evidence="1">
    <location>
        <begin position="427"/>
        <end position="440"/>
    </location>
</feature>
<feature type="compositionally biased region" description="Low complexity" evidence="1">
    <location>
        <begin position="87"/>
        <end position="105"/>
    </location>
</feature>
<evidence type="ECO:0008006" key="3">
    <source>
        <dbReference type="Google" id="ProtNLM"/>
    </source>
</evidence>
<feature type="compositionally biased region" description="Basic and acidic residues" evidence="1">
    <location>
        <begin position="442"/>
        <end position="454"/>
    </location>
</feature>
<organism evidence="2">
    <name type="scientific">Ailuropoda melanoleuca</name>
    <name type="common">Giant panda</name>
    <dbReference type="NCBI Taxonomy" id="9646"/>
    <lineage>
        <taxon>Eukaryota</taxon>
        <taxon>Metazoa</taxon>
        <taxon>Chordata</taxon>
        <taxon>Craniata</taxon>
        <taxon>Vertebrata</taxon>
        <taxon>Euteleostomi</taxon>
        <taxon>Mammalia</taxon>
        <taxon>Eutheria</taxon>
        <taxon>Laurasiatheria</taxon>
        <taxon>Carnivora</taxon>
        <taxon>Caniformia</taxon>
        <taxon>Ursidae</taxon>
        <taxon>Ailuropoda</taxon>
    </lineage>
</organism>
<protein>
    <recommendedName>
        <fullName evidence="3">Protein LIAT1</fullName>
    </recommendedName>
</protein>
<dbReference type="InterPro" id="IPR038794">
    <property type="entry name" value="LIAT1"/>
</dbReference>
<dbReference type="AlphaFoldDB" id="D2H8D4"/>
<feature type="compositionally biased region" description="Basic and acidic residues" evidence="1">
    <location>
        <begin position="469"/>
        <end position="487"/>
    </location>
</feature>
<feature type="region of interest" description="Disordered" evidence="1">
    <location>
        <begin position="368"/>
        <end position="505"/>
    </location>
</feature>
<accession>D2H8D4</accession>
<dbReference type="InParanoid" id="D2H8D4"/>
<proteinExistence type="predicted"/>